<feature type="region of interest" description="Disordered" evidence="6">
    <location>
        <begin position="297"/>
        <end position="341"/>
    </location>
</feature>
<keyword evidence="9" id="KW-1185">Reference proteome</keyword>
<sequence>MASRNQTNGEQAVLTCPALRCPLPAWNRSFPSADALLEHARLTRALHPLCTTCFRVFKDTAALDQHVAAKHVVVCQPCNRKYKSHSALDQHWRASSAHPNCPICEAGAADTSALAVHIANAHPKVRCCGTLLNESDLDMHYLTSRNHPVCDRCNVGFPSEQEYTEHNSELHSELQCKICAEQFPSAEALKAHTGDLTSHRRCEFCSAQFKDTSALVEHFTESHLQIQELGDSTTEVSSKTRSPSPMNQPHVYPSWGSISAVVGAERSSTSHPESSSRASTSLSTSVSDIASELCHSSPSIGTFTPPPPGLSTSSNIFHPQHLNRLPERPPQQSLPASQLPNATYPTYVSGAGAGPSSGVAYASSAVQTPPPVPLSPLSPSPPLPVPPRVVGHVPVTPAHRGVRAPSQSQSLLHSHQVVPQVPPSSARSKVSVAETPSGDLANFHLLNGSPLQSVADFDTPTPSPRTPSMPSVSPADARAFALAVHGVGSLPALTADRRFLPGSSVSPSVSRAQRAVAMSRSSFYCRICQADPCHEITATACGHVFCNACIVEEVRENARCPVCNTAVLLFAMLKLDLS</sequence>
<dbReference type="EMBL" id="WHVB01000008">
    <property type="protein sequence ID" value="KAF8480142.1"/>
    <property type="molecule type" value="Genomic_DNA"/>
</dbReference>
<feature type="compositionally biased region" description="Low complexity" evidence="6">
    <location>
        <begin position="330"/>
        <end position="340"/>
    </location>
</feature>
<dbReference type="GO" id="GO:0005634">
    <property type="term" value="C:nucleus"/>
    <property type="evidence" value="ECO:0007669"/>
    <property type="project" value="TreeGrafter"/>
</dbReference>
<evidence type="ECO:0000256" key="5">
    <source>
        <dbReference type="PROSITE-ProRule" id="PRU00175"/>
    </source>
</evidence>
<evidence type="ECO:0000256" key="3">
    <source>
        <dbReference type="ARBA" id="ARBA00022771"/>
    </source>
</evidence>
<evidence type="ECO:0000256" key="1">
    <source>
        <dbReference type="ARBA" id="ARBA00022723"/>
    </source>
</evidence>
<comment type="caution">
    <text evidence="8">The sequence shown here is derived from an EMBL/GenBank/DDBJ whole genome shotgun (WGS) entry which is preliminary data.</text>
</comment>
<dbReference type="AlphaFoldDB" id="A0A9P5MVT9"/>
<feature type="compositionally biased region" description="Low complexity" evidence="6">
    <location>
        <begin position="264"/>
        <end position="283"/>
    </location>
</feature>
<feature type="region of interest" description="Disordered" evidence="6">
    <location>
        <begin position="227"/>
        <end position="283"/>
    </location>
</feature>
<protein>
    <recommendedName>
        <fullName evidence="7">RING-type domain-containing protein</fullName>
    </recommendedName>
</protein>
<dbReference type="Gene3D" id="3.30.160.60">
    <property type="entry name" value="Classic Zinc Finger"/>
    <property type="match status" value="2"/>
</dbReference>
<dbReference type="PANTHER" id="PTHR24408">
    <property type="entry name" value="ZINC FINGER PROTEIN"/>
    <property type="match status" value="1"/>
</dbReference>
<dbReference type="SMART" id="SM00355">
    <property type="entry name" value="ZnF_C2H2"/>
    <property type="match status" value="7"/>
</dbReference>
<evidence type="ECO:0000313" key="9">
    <source>
        <dbReference type="Proteomes" id="UP000759537"/>
    </source>
</evidence>
<evidence type="ECO:0000256" key="4">
    <source>
        <dbReference type="ARBA" id="ARBA00022833"/>
    </source>
</evidence>
<proteinExistence type="predicted"/>
<reference evidence="8" key="2">
    <citation type="journal article" date="2020" name="Nat. Commun.">
        <title>Large-scale genome sequencing of mycorrhizal fungi provides insights into the early evolution of symbiotic traits.</title>
        <authorList>
            <person name="Miyauchi S."/>
            <person name="Kiss E."/>
            <person name="Kuo A."/>
            <person name="Drula E."/>
            <person name="Kohler A."/>
            <person name="Sanchez-Garcia M."/>
            <person name="Morin E."/>
            <person name="Andreopoulos B."/>
            <person name="Barry K.W."/>
            <person name="Bonito G."/>
            <person name="Buee M."/>
            <person name="Carver A."/>
            <person name="Chen C."/>
            <person name="Cichocki N."/>
            <person name="Clum A."/>
            <person name="Culley D."/>
            <person name="Crous P.W."/>
            <person name="Fauchery L."/>
            <person name="Girlanda M."/>
            <person name="Hayes R.D."/>
            <person name="Keri Z."/>
            <person name="LaButti K."/>
            <person name="Lipzen A."/>
            <person name="Lombard V."/>
            <person name="Magnuson J."/>
            <person name="Maillard F."/>
            <person name="Murat C."/>
            <person name="Nolan M."/>
            <person name="Ohm R.A."/>
            <person name="Pangilinan J."/>
            <person name="Pereira M.F."/>
            <person name="Perotto S."/>
            <person name="Peter M."/>
            <person name="Pfister S."/>
            <person name="Riley R."/>
            <person name="Sitrit Y."/>
            <person name="Stielow J.B."/>
            <person name="Szollosi G."/>
            <person name="Zifcakova L."/>
            <person name="Stursova M."/>
            <person name="Spatafora J.W."/>
            <person name="Tedersoo L."/>
            <person name="Vaario L.M."/>
            <person name="Yamada A."/>
            <person name="Yan M."/>
            <person name="Wang P."/>
            <person name="Xu J."/>
            <person name="Bruns T."/>
            <person name="Baldrian P."/>
            <person name="Vilgalys R."/>
            <person name="Dunand C."/>
            <person name="Henrissat B."/>
            <person name="Grigoriev I.V."/>
            <person name="Hibbett D."/>
            <person name="Nagy L.G."/>
            <person name="Martin F.M."/>
        </authorList>
    </citation>
    <scope>NUCLEOTIDE SEQUENCE</scope>
    <source>
        <strain evidence="8">Prilba</strain>
    </source>
</reference>
<accession>A0A9P5MVT9</accession>
<gene>
    <name evidence="8" type="ORF">DFH94DRAFT_462089</name>
</gene>
<dbReference type="SUPFAM" id="SSF57850">
    <property type="entry name" value="RING/U-box"/>
    <property type="match status" value="1"/>
</dbReference>
<dbReference type="PANTHER" id="PTHR24408:SF58">
    <property type="entry name" value="TRANSCRIPTION FACTOR (TFIIIA), PUTATIVE (AFU_ORTHOLOGUE AFUA_1G05150)-RELATED"/>
    <property type="match status" value="1"/>
</dbReference>
<dbReference type="InterPro" id="IPR013087">
    <property type="entry name" value="Znf_C2H2_type"/>
</dbReference>
<evidence type="ECO:0000259" key="7">
    <source>
        <dbReference type="PROSITE" id="PS50089"/>
    </source>
</evidence>
<dbReference type="PROSITE" id="PS00028">
    <property type="entry name" value="ZINC_FINGER_C2H2_1"/>
    <property type="match status" value="3"/>
</dbReference>
<dbReference type="InterPro" id="IPR013083">
    <property type="entry name" value="Znf_RING/FYVE/PHD"/>
</dbReference>
<dbReference type="InterPro" id="IPR017907">
    <property type="entry name" value="Znf_RING_CS"/>
</dbReference>
<feature type="compositionally biased region" description="Low complexity" evidence="6">
    <location>
        <begin position="406"/>
        <end position="416"/>
    </location>
</feature>
<keyword evidence="2" id="KW-0677">Repeat</keyword>
<evidence type="ECO:0000256" key="6">
    <source>
        <dbReference type="SAM" id="MobiDB-lite"/>
    </source>
</evidence>
<dbReference type="GO" id="GO:0000981">
    <property type="term" value="F:DNA-binding transcription factor activity, RNA polymerase II-specific"/>
    <property type="evidence" value="ECO:0007669"/>
    <property type="project" value="TreeGrafter"/>
</dbReference>
<name>A0A9P5MVT9_9AGAM</name>
<dbReference type="Proteomes" id="UP000759537">
    <property type="component" value="Unassembled WGS sequence"/>
</dbReference>
<dbReference type="PROSITE" id="PS50089">
    <property type="entry name" value="ZF_RING_2"/>
    <property type="match status" value="1"/>
</dbReference>
<feature type="compositionally biased region" description="Low complexity" evidence="6">
    <location>
        <begin position="356"/>
        <end position="366"/>
    </location>
</feature>
<feature type="compositionally biased region" description="Pro residues" evidence="6">
    <location>
        <begin position="368"/>
        <end position="387"/>
    </location>
</feature>
<feature type="compositionally biased region" description="Low complexity" evidence="6">
    <location>
        <begin position="388"/>
        <end position="397"/>
    </location>
</feature>
<dbReference type="OrthoDB" id="6105938at2759"/>
<evidence type="ECO:0000313" key="8">
    <source>
        <dbReference type="EMBL" id="KAF8480142.1"/>
    </source>
</evidence>
<keyword evidence="4" id="KW-0862">Zinc</keyword>
<feature type="compositionally biased region" description="Polar residues" evidence="6">
    <location>
        <begin position="227"/>
        <end position="247"/>
    </location>
</feature>
<feature type="region of interest" description="Disordered" evidence="6">
    <location>
        <begin position="356"/>
        <end position="434"/>
    </location>
</feature>
<dbReference type="PROSITE" id="PS00518">
    <property type="entry name" value="ZF_RING_1"/>
    <property type="match status" value="1"/>
</dbReference>
<organism evidence="8 9">
    <name type="scientific">Russula ochroleuca</name>
    <dbReference type="NCBI Taxonomy" id="152965"/>
    <lineage>
        <taxon>Eukaryota</taxon>
        <taxon>Fungi</taxon>
        <taxon>Dikarya</taxon>
        <taxon>Basidiomycota</taxon>
        <taxon>Agaricomycotina</taxon>
        <taxon>Agaricomycetes</taxon>
        <taxon>Russulales</taxon>
        <taxon>Russulaceae</taxon>
        <taxon>Russula</taxon>
    </lineage>
</organism>
<dbReference type="Gene3D" id="3.30.40.10">
    <property type="entry name" value="Zinc/RING finger domain, C3HC4 (zinc finger)"/>
    <property type="match status" value="1"/>
</dbReference>
<dbReference type="InterPro" id="IPR001841">
    <property type="entry name" value="Znf_RING"/>
</dbReference>
<keyword evidence="3 5" id="KW-0863">Zinc-finger</keyword>
<dbReference type="SMART" id="SM00184">
    <property type="entry name" value="RING"/>
    <property type="match status" value="2"/>
</dbReference>
<dbReference type="Pfam" id="PF13923">
    <property type="entry name" value="zf-C3HC4_2"/>
    <property type="match status" value="1"/>
</dbReference>
<dbReference type="GO" id="GO:0043565">
    <property type="term" value="F:sequence-specific DNA binding"/>
    <property type="evidence" value="ECO:0007669"/>
    <property type="project" value="TreeGrafter"/>
</dbReference>
<evidence type="ECO:0000256" key="2">
    <source>
        <dbReference type="ARBA" id="ARBA00022737"/>
    </source>
</evidence>
<dbReference type="Pfam" id="PF12874">
    <property type="entry name" value="zf-met"/>
    <property type="match status" value="1"/>
</dbReference>
<feature type="domain" description="RING-type" evidence="7">
    <location>
        <begin position="525"/>
        <end position="564"/>
    </location>
</feature>
<reference evidence="8" key="1">
    <citation type="submission" date="2019-10" db="EMBL/GenBank/DDBJ databases">
        <authorList>
            <consortium name="DOE Joint Genome Institute"/>
            <person name="Kuo A."/>
            <person name="Miyauchi S."/>
            <person name="Kiss E."/>
            <person name="Drula E."/>
            <person name="Kohler A."/>
            <person name="Sanchez-Garcia M."/>
            <person name="Andreopoulos B."/>
            <person name="Barry K.W."/>
            <person name="Bonito G."/>
            <person name="Buee M."/>
            <person name="Carver A."/>
            <person name="Chen C."/>
            <person name="Cichocki N."/>
            <person name="Clum A."/>
            <person name="Culley D."/>
            <person name="Crous P.W."/>
            <person name="Fauchery L."/>
            <person name="Girlanda M."/>
            <person name="Hayes R."/>
            <person name="Keri Z."/>
            <person name="LaButti K."/>
            <person name="Lipzen A."/>
            <person name="Lombard V."/>
            <person name="Magnuson J."/>
            <person name="Maillard F."/>
            <person name="Morin E."/>
            <person name="Murat C."/>
            <person name="Nolan M."/>
            <person name="Ohm R."/>
            <person name="Pangilinan J."/>
            <person name="Pereira M."/>
            <person name="Perotto S."/>
            <person name="Peter M."/>
            <person name="Riley R."/>
            <person name="Sitrit Y."/>
            <person name="Stielow B."/>
            <person name="Szollosi G."/>
            <person name="Zifcakova L."/>
            <person name="Stursova M."/>
            <person name="Spatafora J.W."/>
            <person name="Tedersoo L."/>
            <person name="Vaario L.-M."/>
            <person name="Yamada A."/>
            <person name="Yan M."/>
            <person name="Wang P."/>
            <person name="Xu J."/>
            <person name="Bruns T."/>
            <person name="Baldrian P."/>
            <person name="Vilgalys R."/>
            <person name="Henrissat B."/>
            <person name="Grigoriev I.V."/>
            <person name="Hibbett D."/>
            <person name="Nagy L.G."/>
            <person name="Martin F.M."/>
        </authorList>
    </citation>
    <scope>NUCLEOTIDE SEQUENCE</scope>
    <source>
        <strain evidence="8">Prilba</strain>
    </source>
</reference>
<keyword evidence="1" id="KW-0479">Metal-binding</keyword>
<dbReference type="GO" id="GO:0008270">
    <property type="term" value="F:zinc ion binding"/>
    <property type="evidence" value="ECO:0007669"/>
    <property type="project" value="UniProtKB-KW"/>
</dbReference>